<keyword evidence="1" id="KW-0472">Membrane</keyword>
<accession>A0A822YQR1</accession>
<dbReference type="Proteomes" id="UP000607653">
    <property type="component" value="Unassembled WGS sequence"/>
</dbReference>
<reference evidence="2 3" key="1">
    <citation type="journal article" date="2020" name="Mol. Biol. Evol.">
        <title>Distinct Expression and Methylation Patterns for Genes with Different Fates following a Single Whole-Genome Duplication in Flowering Plants.</title>
        <authorList>
            <person name="Shi T."/>
            <person name="Rahmani R.S."/>
            <person name="Gugger P.F."/>
            <person name="Wang M."/>
            <person name="Li H."/>
            <person name="Zhang Y."/>
            <person name="Li Z."/>
            <person name="Wang Q."/>
            <person name="Van de Peer Y."/>
            <person name="Marchal K."/>
            <person name="Chen J."/>
        </authorList>
    </citation>
    <scope>NUCLEOTIDE SEQUENCE [LARGE SCALE GENOMIC DNA]</scope>
    <source>
        <tissue evidence="2">Leaf</tissue>
    </source>
</reference>
<evidence type="ECO:0000256" key="1">
    <source>
        <dbReference type="SAM" id="Phobius"/>
    </source>
</evidence>
<evidence type="ECO:0000313" key="3">
    <source>
        <dbReference type="Proteomes" id="UP000607653"/>
    </source>
</evidence>
<gene>
    <name evidence="2" type="ORF">HUJ06_010399</name>
</gene>
<keyword evidence="3" id="KW-1185">Reference proteome</keyword>
<protein>
    <submittedName>
        <fullName evidence="2">Uncharacterized protein</fullName>
    </submittedName>
</protein>
<dbReference type="AlphaFoldDB" id="A0A822YQR1"/>
<keyword evidence="1" id="KW-0812">Transmembrane</keyword>
<keyword evidence="1" id="KW-1133">Transmembrane helix</keyword>
<comment type="caution">
    <text evidence="2">The sequence shown here is derived from an EMBL/GenBank/DDBJ whole genome shotgun (WGS) entry which is preliminary data.</text>
</comment>
<proteinExistence type="predicted"/>
<evidence type="ECO:0000313" key="2">
    <source>
        <dbReference type="EMBL" id="DAD31548.1"/>
    </source>
</evidence>
<sequence>MVRRIKEMVAAVSRTQCTRELDHINPHHHPAFRMEKLTALAVASIYLGVVSSVPPLHLPIASGYIYIYM</sequence>
<organism evidence="2 3">
    <name type="scientific">Nelumbo nucifera</name>
    <name type="common">Sacred lotus</name>
    <dbReference type="NCBI Taxonomy" id="4432"/>
    <lineage>
        <taxon>Eukaryota</taxon>
        <taxon>Viridiplantae</taxon>
        <taxon>Streptophyta</taxon>
        <taxon>Embryophyta</taxon>
        <taxon>Tracheophyta</taxon>
        <taxon>Spermatophyta</taxon>
        <taxon>Magnoliopsida</taxon>
        <taxon>Proteales</taxon>
        <taxon>Nelumbonaceae</taxon>
        <taxon>Nelumbo</taxon>
    </lineage>
</organism>
<feature type="transmembrane region" description="Helical" evidence="1">
    <location>
        <begin position="37"/>
        <end position="67"/>
    </location>
</feature>
<dbReference type="EMBL" id="DUZY01000003">
    <property type="protein sequence ID" value="DAD31548.1"/>
    <property type="molecule type" value="Genomic_DNA"/>
</dbReference>
<name>A0A822YQR1_NELNU</name>